<evidence type="ECO:0000313" key="2">
    <source>
        <dbReference type="Proteomes" id="UP000439123"/>
    </source>
</evidence>
<dbReference type="AlphaFoldDB" id="A0A653LC66"/>
<organism evidence="1 2">
    <name type="scientific">Aeromonas veronii</name>
    <dbReference type="NCBI Taxonomy" id="654"/>
    <lineage>
        <taxon>Bacteria</taxon>
        <taxon>Pseudomonadati</taxon>
        <taxon>Pseudomonadota</taxon>
        <taxon>Gammaproteobacteria</taxon>
        <taxon>Aeromonadales</taxon>
        <taxon>Aeromonadaceae</taxon>
        <taxon>Aeromonas</taxon>
    </lineage>
</organism>
<name>A0A653LC66_AERVE</name>
<protein>
    <submittedName>
        <fullName evidence="1">Uncharacterized protein</fullName>
    </submittedName>
</protein>
<sequence>MHLVKLLMNVAEQDGLLLRMTSQHGEQVIGILEIVLIQPGAAHRYRLMVQGDKGVAIRILTQGTVEGGQLVIANHAVGFAAHLGVEQDHLPVVAHQLFGFADPGGMEIFGHQRAVIVIARQPVDGATEGRHHGGETLIGFRTVILRQIAGRQNHLVGVFIDLHLFQHGGQTLCGAHSQQPPFGTREEVGVGNLQQAHTAVLRLGELCFQNHASFYLFNWRY</sequence>
<reference evidence="1 2" key="1">
    <citation type="submission" date="2019-10" db="EMBL/GenBank/DDBJ databases">
        <authorList>
            <person name="Karimi E."/>
        </authorList>
    </citation>
    <scope>NUCLEOTIDE SEQUENCE [LARGE SCALE GENOMIC DNA]</scope>
    <source>
        <strain evidence="1">Aeromonas sp. 8C</strain>
    </source>
</reference>
<accession>A0A653LC66</accession>
<dbReference type="Proteomes" id="UP000439123">
    <property type="component" value="Unassembled WGS sequence"/>
</dbReference>
<gene>
    <name evidence="1" type="ORF">AERO8C_80095</name>
</gene>
<evidence type="ECO:0000313" key="1">
    <source>
        <dbReference type="EMBL" id="VXA89176.1"/>
    </source>
</evidence>
<dbReference type="EMBL" id="CABWLC010000021">
    <property type="protein sequence ID" value="VXA89176.1"/>
    <property type="molecule type" value="Genomic_DNA"/>
</dbReference>
<proteinExistence type="predicted"/>